<evidence type="ECO:0000313" key="1">
    <source>
        <dbReference type="EMBL" id="AJZ62999.1"/>
    </source>
</evidence>
<sequence>MLLIGNITVKPLNDIYPDSRRNDSAFPIVNSRLACHHSLVPAMRYCHTKAHGRLWQLRLSLIGFGSGLCGIACAQVV</sequence>
<name>A0AAU8TA31_9BURK</name>
<organism evidence="1 2">
    <name type="scientific">Paraburkholderia fungorum</name>
    <dbReference type="NCBI Taxonomy" id="134537"/>
    <lineage>
        <taxon>Bacteria</taxon>
        <taxon>Pseudomonadati</taxon>
        <taxon>Pseudomonadota</taxon>
        <taxon>Betaproteobacteria</taxon>
        <taxon>Burkholderiales</taxon>
        <taxon>Burkholderiaceae</taxon>
        <taxon>Paraburkholderia</taxon>
    </lineage>
</organism>
<dbReference type="EMBL" id="CP010027">
    <property type="protein sequence ID" value="AJZ62999.1"/>
    <property type="molecule type" value="Genomic_DNA"/>
</dbReference>
<dbReference type="AlphaFoldDB" id="A0AAU8TA31"/>
<dbReference type="KEGG" id="bfn:OI25_6302"/>
<reference evidence="1 2" key="1">
    <citation type="journal article" date="2015" name="Genome Announc.">
        <title>Complete genome sequences for 59 burkholderia isolates, both pathogenic and near neighbor.</title>
        <authorList>
            <person name="Johnson S.L."/>
            <person name="Bishop-Lilly K.A."/>
            <person name="Ladner J.T."/>
            <person name="Daligault H.E."/>
            <person name="Davenport K.W."/>
            <person name="Jaissle J."/>
            <person name="Frey K.G."/>
            <person name="Koroleva G.I."/>
            <person name="Bruce D.C."/>
            <person name="Coyne S.R."/>
            <person name="Broomall S.M."/>
            <person name="Li P.E."/>
            <person name="Teshima H."/>
            <person name="Gibbons H.S."/>
            <person name="Palacios G.F."/>
            <person name="Rosenzweig C.N."/>
            <person name="Redden C.L."/>
            <person name="Xu Y."/>
            <person name="Minogue T.D."/>
            <person name="Chain P.S."/>
        </authorList>
    </citation>
    <scope>NUCLEOTIDE SEQUENCE [LARGE SCALE GENOMIC DNA]</scope>
    <source>
        <strain evidence="1 2">ATCC BAA-463</strain>
    </source>
</reference>
<evidence type="ECO:0000313" key="2">
    <source>
        <dbReference type="Proteomes" id="UP000032614"/>
    </source>
</evidence>
<protein>
    <submittedName>
        <fullName evidence="1">Uncharacterized protein</fullName>
    </submittedName>
</protein>
<dbReference type="Proteomes" id="UP000032614">
    <property type="component" value="Chromosome 2"/>
</dbReference>
<gene>
    <name evidence="1" type="ORF">OI25_6302</name>
</gene>
<accession>A0AAU8TA31</accession>
<proteinExistence type="predicted"/>